<evidence type="ECO:0000256" key="12">
    <source>
        <dbReference type="SAM" id="SignalP"/>
    </source>
</evidence>
<keyword evidence="3 10" id="KW-0813">Transport</keyword>
<dbReference type="RefSeq" id="WP_189477990.1">
    <property type="nucleotide sequence ID" value="NZ_BMYM01000002.1"/>
</dbReference>
<evidence type="ECO:0000256" key="9">
    <source>
        <dbReference type="ARBA" id="ARBA00023237"/>
    </source>
</evidence>
<keyword evidence="6 12" id="KW-0732">Signal</keyword>
<dbReference type="Pfam" id="PF00593">
    <property type="entry name" value="TonB_dep_Rec_b-barrel"/>
    <property type="match status" value="1"/>
</dbReference>
<dbReference type="CDD" id="cd01347">
    <property type="entry name" value="ligand_gated_channel"/>
    <property type="match status" value="1"/>
</dbReference>
<evidence type="ECO:0000256" key="7">
    <source>
        <dbReference type="ARBA" id="ARBA00023077"/>
    </source>
</evidence>
<dbReference type="InterPro" id="IPR000531">
    <property type="entry name" value="Beta-barrel_TonB"/>
</dbReference>
<evidence type="ECO:0000313" key="16">
    <source>
        <dbReference type="Proteomes" id="UP000644693"/>
    </source>
</evidence>
<keyword evidence="8 10" id="KW-0472">Membrane</keyword>
<dbReference type="InterPro" id="IPR039426">
    <property type="entry name" value="TonB-dep_rcpt-like"/>
</dbReference>
<dbReference type="Gene3D" id="2.170.130.10">
    <property type="entry name" value="TonB-dependent receptor, plug domain"/>
    <property type="match status" value="1"/>
</dbReference>
<evidence type="ECO:0000256" key="3">
    <source>
        <dbReference type="ARBA" id="ARBA00022448"/>
    </source>
</evidence>
<feature type="domain" description="TonB-dependent receptor plug" evidence="14">
    <location>
        <begin position="48"/>
        <end position="151"/>
    </location>
</feature>
<comment type="subcellular location">
    <subcellularLocation>
        <location evidence="1 10">Cell outer membrane</location>
        <topology evidence="1 10">Multi-pass membrane protein</topology>
    </subcellularLocation>
</comment>
<reference evidence="15" key="1">
    <citation type="journal article" date="2014" name="Int. J. Syst. Evol. Microbiol.">
        <title>Complete genome sequence of Corynebacterium casei LMG S-19264T (=DSM 44701T), isolated from a smear-ripened cheese.</title>
        <authorList>
            <consortium name="US DOE Joint Genome Institute (JGI-PGF)"/>
            <person name="Walter F."/>
            <person name="Albersmeier A."/>
            <person name="Kalinowski J."/>
            <person name="Ruckert C."/>
        </authorList>
    </citation>
    <scope>NUCLEOTIDE SEQUENCE</scope>
    <source>
        <strain evidence="15">KCTC 23430</strain>
    </source>
</reference>
<evidence type="ECO:0000259" key="14">
    <source>
        <dbReference type="Pfam" id="PF07715"/>
    </source>
</evidence>
<name>A0A918XK07_9GAMM</name>
<dbReference type="GO" id="GO:0015344">
    <property type="term" value="F:siderophore uptake transmembrane transporter activity"/>
    <property type="evidence" value="ECO:0007669"/>
    <property type="project" value="TreeGrafter"/>
</dbReference>
<protein>
    <submittedName>
        <fullName evidence="15">Ligand-gated channel protein</fullName>
    </submittedName>
</protein>
<keyword evidence="16" id="KW-1185">Reference proteome</keyword>
<feature type="chain" id="PRO_5037104382" evidence="12">
    <location>
        <begin position="23"/>
        <end position="707"/>
    </location>
</feature>
<comment type="similarity">
    <text evidence="2 10 11">Belongs to the TonB-dependent receptor family.</text>
</comment>
<dbReference type="PANTHER" id="PTHR30069:SF41">
    <property type="entry name" value="HEME_HEMOPEXIN UTILIZATION PROTEIN C"/>
    <property type="match status" value="1"/>
</dbReference>
<keyword evidence="4 10" id="KW-1134">Transmembrane beta strand</keyword>
<dbReference type="InterPro" id="IPR012910">
    <property type="entry name" value="Plug_dom"/>
</dbReference>
<dbReference type="GO" id="GO:0044718">
    <property type="term" value="P:siderophore transmembrane transport"/>
    <property type="evidence" value="ECO:0007669"/>
    <property type="project" value="TreeGrafter"/>
</dbReference>
<dbReference type="InterPro" id="IPR036942">
    <property type="entry name" value="Beta-barrel_TonB_sf"/>
</dbReference>
<dbReference type="Pfam" id="PF07715">
    <property type="entry name" value="Plug"/>
    <property type="match status" value="1"/>
</dbReference>
<evidence type="ECO:0000256" key="2">
    <source>
        <dbReference type="ARBA" id="ARBA00009810"/>
    </source>
</evidence>
<keyword evidence="7 11" id="KW-0798">TonB box</keyword>
<accession>A0A918XK07</accession>
<dbReference type="AlphaFoldDB" id="A0A918XK07"/>
<evidence type="ECO:0000256" key="6">
    <source>
        <dbReference type="ARBA" id="ARBA00022729"/>
    </source>
</evidence>
<dbReference type="PROSITE" id="PS52016">
    <property type="entry name" value="TONB_DEPENDENT_REC_3"/>
    <property type="match status" value="1"/>
</dbReference>
<evidence type="ECO:0000256" key="5">
    <source>
        <dbReference type="ARBA" id="ARBA00022692"/>
    </source>
</evidence>
<feature type="signal peptide" evidence="12">
    <location>
        <begin position="1"/>
        <end position="22"/>
    </location>
</feature>
<dbReference type="Gene3D" id="2.40.170.20">
    <property type="entry name" value="TonB-dependent receptor, beta-barrel domain"/>
    <property type="match status" value="1"/>
</dbReference>
<keyword evidence="9 10" id="KW-0998">Cell outer membrane</keyword>
<dbReference type="InterPro" id="IPR010949">
    <property type="entry name" value="TonB_Hb/transfer/lactofer_rcpt"/>
</dbReference>
<dbReference type="EMBL" id="BMYM01000002">
    <property type="protein sequence ID" value="GHD35975.1"/>
    <property type="molecule type" value="Genomic_DNA"/>
</dbReference>
<organism evidence="15 16">
    <name type="scientific">Parahalioglobus pacificus</name>
    <dbReference type="NCBI Taxonomy" id="930806"/>
    <lineage>
        <taxon>Bacteria</taxon>
        <taxon>Pseudomonadati</taxon>
        <taxon>Pseudomonadota</taxon>
        <taxon>Gammaproteobacteria</taxon>
        <taxon>Cellvibrionales</taxon>
        <taxon>Halieaceae</taxon>
        <taxon>Parahalioglobus</taxon>
    </lineage>
</organism>
<dbReference type="SUPFAM" id="SSF56935">
    <property type="entry name" value="Porins"/>
    <property type="match status" value="1"/>
</dbReference>
<dbReference type="InterPro" id="IPR037066">
    <property type="entry name" value="Plug_dom_sf"/>
</dbReference>
<proteinExistence type="inferred from homology"/>
<evidence type="ECO:0000313" key="15">
    <source>
        <dbReference type="EMBL" id="GHD35975.1"/>
    </source>
</evidence>
<gene>
    <name evidence="15" type="primary">chuA</name>
    <name evidence="15" type="ORF">GCM10007053_23610</name>
</gene>
<dbReference type="NCBIfam" id="TIGR01785">
    <property type="entry name" value="TonB-hemin"/>
    <property type="match status" value="1"/>
</dbReference>
<reference evidence="15" key="2">
    <citation type="submission" date="2020-09" db="EMBL/GenBank/DDBJ databases">
        <authorList>
            <person name="Sun Q."/>
            <person name="Kim S."/>
        </authorList>
    </citation>
    <scope>NUCLEOTIDE SEQUENCE</scope>
    <source>
        <strain evidence="15">KCTC 23430</strain>
    </source>
</reference>
<evidence type="ECO:0000256" key="4">
    <source>
        <dbReference type="ARBA" id="ARBA00022452"/>
    </source>
</evidence>
<comment type="caution">
    <text evidence="15">The sequence shown here is derived from an EMBL/GenBank/DDBJ whole genome shotgun (WGS) entry which is preliminary data.</text>
</comment>
<dbReference type="GO" id="GO:0009279">
    <property type="term" value="C:cell outer membrane"/>
    <property type="evidence" value="ECO:0007669"/>
    <property type="project" value="UniProtKB-SubCell"/>
</dbReference>
<evidence type="ECO:0000259" key="13">
    <source>
        <dbReference type="Pfam" id="PF00593"/>
    </source>
</evidence>
<feature type="domain" description="TonB-dependent receptor-like beta-barrel" evidence="13">
    <location>
        <begin position="246"/>
        <end position="678"/>
    </location>
</feature>
<dbReference type="Proteomes" id="UP000644693">
    <property type="component" value="Unassembled WGS sequence"/>
</dbReference>
<dbReference type="NCBIfam" id="TIGR01786">
    <property type="entry name" value="TonB-hemlactrns"/>
    <property type="match status" value="1"/>
</dbReference>
<dbReference type="PANTHER" id="PTHR30069">
    <property type="entry name" value="TONB-DEPENDENT OUTER MEMBRANE RECEPTOR"/>
    <property type="match status" value="1"/>
</dbReference>
<dbReference type="GO" id="GO:0015232">
    <property type="term" value="F:heme transmembrane transporter activity"/>
    <property type="evidence" value="ECO:0007669"/>
    <property type="project" value="InterPro"/>
</dbReference>
<evidence type="ECO:0000256" key="10">
    <source>
        <dbReference type="PROSITE-ProRule" id="PRU01360"/>
    </source>
</evidence>
<keyword evidence="5 10" id="KW-0812">Transmembrane</keyword>
<evidence type="ECO:0000256" key="11">
    <source>
        <dbReference type="RuleBase" id="RU003357"/>
    </source>
</evidence>
<sequence length="707" mass="76632">MYSRTRTAVLVAAVAQASLALAQPGNEDPQPRLEEVTVYGTSNATSLFEYPGQVSVIDRDAIDNIVPSTMSDLLRDVPSVEFSGGPRRTGESPAIRGRGGDNVLILIDGARQSFSSAHDGRFFVEPELLRSAEVVRGPASSLYGSGAVGGVMAFETLDAADLLRGDSGFGGRFRAGYQDVNEETNLGATLYYKEGGLDLLGSYSWRDSGDIELGSGDTLGSDDDIDSALLKGSYAVSDSLELEASYTLFRNTALEPNNGQGINEGDPADPGTLVDKDIDADSYSLTARFAPETPWVDSTLTLYRSETAVDEAEIGTSRRVLRDIDTDGVTFRNASRLDSDNNHRLTIGGDWYNDAQKGRDNAADDGLRGGVPNGDSDFLGVFVQLESSFQRPLGLPGELLIIPAVRYDSYESEADDLDSEDVDDDAVSPRLAMSYGPVDWFRGFASYAEGFRAPSVNETFLSGTHFSLPHPVLGPPVFITNEFVPNPDLSAETSESIELGFALDFADVVSSGDQVSLKTSYYRSDIEDLIDLSVDFAFDRTCFAPPFAPCSAGTSFSQNIASAEIDGYELEARYDSERFLAVMAYSSIDGENNDSGADLGVLTPDRVNVDLRWRLPAWDAALGSRIQYADSFSRVAEGPTGDLETIERRGSYTLVDLYATWQPSFMPGWRIDAGVNNVADEDYERVFEGVSEPGRNLRLALTWQADF</sequence>
<evidence type="ECO:0000256" key="1">
    <source>
        <dbReference type="ARBA" id="ARBA00004571"/>
    </source>
</evidence>
<evidence type="ECO:0000256" key="8">
    <source>
        <dbReference type="ARBA" id="ARBA00023136"/>
    </source>
</evidence>
<dbReference type="InterPro" id="IPR011276">
    <property type="entry name" value="TonB_haem/Hb_rcpt"/>
</dbReference>